<organism evidence="8 9">
    <name type="scientific">Rhodococcoides trifolii</name>
    <dbReference type="NCBI Taxonomy" id="908250"/>
    <lineage>
        <taxon>Bacteria</taxon>
        <taxon>Bacillati</taxon>
        <taxon>Actinomycetota</taxon>
        <taxon>Actinomycetes</taxon>
        <taxon>Mycobacteriales</taxon>
        <taxon>Nocardiaceae</taxon>
        <taxon>Rhodococcoides</taxon>
    </lineage>
</organism>
<dbReference type="RefSeq" id="WP_188545989.1">
    <property type="nucleotide sequence ID" value="NZ_BMCU01000003.1"/>
</dbReference>
<feature type="signal peptide" evidence="7">
    <location>
        <begin position="1"/>
        <end position="19"/>
    </location>
</feature>
<gene>
    <name evidence="8" type="ORF">GCM10007304_33940</name>
</gene>
<evidence type="ECO:0000256" key="2">
    <source>
        <dbReference type="ARBA" id="ARBA00022729"/>
    </source>
</evidence>
<evidence type="ECO:0000256" key="3">
    <source>
        <dbReference type="ARBA" id="ARBA00023136"/>
    </source>
</evidence>
<proteinExistence type="predicted"/>
<keyword evidence="1" id="KW-1003">Cell membrane</keyword>
<dbReference type="AlphaFoldDB" id="A0A917G0L8"/>
<dbReference type="InterPro" id="IPR025971">
    <property type="entry name" value="LppP/LprE"/>
</dbReference>
<evidence type="ECO:0000313" key="9">
    <source>
        <dbReference type="Proteomes" id="UP000654257"/>
    </source>
</evidence>
<keyword evidence="3" id="KW-0472">Membrane</keyword>
<feature type="region of interest" description="Disordered" evidence="6">
    <location>
        <begin position="27"/>
        <end position="47"/>
    </location>
</feature>
<protein>
    <recommendedName>
        <fullName evidence="10">LppP/LprE family lipoprotein</fullName>
    </recommendedName>
</protein>
<evidence type="ECO:0000256" key="6">
    <source>
        <dbReference type="SAM" id="MobiDB-lite"/>
    </source>
</evidence>
<evidence type="ECO:0000256" key="1">
    <source>
        <dbReference type="ARBA" id="ARBA00022475"/>
    </source>
</evidence>
<dbReference type="Pfam" id="PF14041">
    <property type="entry name" value="Lipoprotein_21"/>
    <property type="match status" value="1"/>
</dbReference>
<sequence>MGISTGIVKTAALAACAVAAVSCSGGNTGTPQSASTTTPSATVTTLPPLTRTSAAQAPSAETQTETVTVPAGQPAQPAQVVPCVDPSSDNVRAAVGRLGTDSQGGPFQVIGHTGGNSADGCPTLEWALAQGTGIQDATSQYHVLFFTNKGNYLGTATSYAYSYTDVVKSTDSSVTVHYKWLSPDDPFCCPSNESYVDFTLNGNTITPSGQFPPKP</sequence>
<evidence type="ECO:0000256" key="7">
    <source>
        <dbReference type="SAM" id="SignalP"/>
    </source>
</evidence>
<evidence type="ECO:0000256" key="5">
    <source>
        <dbReference type="ARBA" id="ARBA00023288"/>
    </source>
</evidence>
<feature type="chain" id="PRO_5038338438" description="LppP/LprE family lipoprotein" evidence="7">
    <location>
        <begin position="20"/>
        <end position="215"/>
    </location>
</feature>
<keyword evidence="2 7" id="KW-0732">Signal</keyword>
<evidence type="ECO:0000256" key="4">
    <source>
        <dbReference type="ARBA" id="ARBA00023139"/>
    </source>
</evidence>
<evidence type="ECO:0008006" key="10">
    <source>
        <dbReference type="Google" id="ProtNLM"/>
    </source>
</evidence>
<reference evidence="8" key="1">
    <citation type="journal article" date="2014" name="Int. J. Syst. Evol. Microbiol.">
        <title>Complete genome sequence of Corynebacterium casei LMG S-19264T (=DSM 44701T), isolated from a smear-ripened cheese.</title>
        <authorList>
            <consortium name="US DOE Joint Genome Institute (JGI-PGF)"/>
            <person name="Walter F."/>
            <person name="Albersmeier A."/>
            <person name="Kalinowski J."/>
            <person name="Ruckert C."/>
        </authorList>
    </citation>
    <scope>NUCLEOTIDE SEQUENCE</scope>
    <source>
        <strain evidence="8">CCM 7905</strain>
    </source>
</reference>
<reference evidence="8" key="2">
    <citation type="submission" date="2020-09" db="EMBL/GenBank/DDBJ databases">
        <authorList>
            <person name="Sun Q."/>
            <person name="Sedlacek I."/>
        </authorList>
    </citation>
    <scope>NUCLEOTIDE SEQUENCE</scope>
    <source>
        <strain evidence="8">CCM 7905</strain>
    </source>
</reference>
<keyword evidence="9" id="KW-1185">Reference proteome</keyword>
<name>A0A917G0L8_9NOCA</name>
<keyword evidence="5" id="KW-0449">Lipoprotein</keyword>
<dbReference type="EMBL" id="BMCU01000003">
    <property type="protein sequence ID" value="GGG16979.1"/>
    <property type="molecule type" value="Genomic_DNA"/>
</dbReference>
<evidence type="ECO:0000313" key="8">
    <source>
        <dbReference type="EMBL" id="GGG16979.1"/>
    </source>
</evidence>
<dbReference type="Proteomes" id="UP000654257">
    <property type="component" value="Unassembled WGS sequence"/>
</dbReference>
<comment type="caution">
    <text evidence="8">The sequence shown here is derived from an EMBL/GenBank/DDBJ whole genome shotgun (WGS) entry which is preliminary data.</text>
</comment>
<accession>A0A917G0L8</accession>
<keyword evidence="4" id="KW-0564">Palmitate</keyword>